<organism evidence="2 3">
    <name type="scientific">Bacillus smithii 7_3_47FAA</name>
    <dbReference type="NCBI Taxonomy" id="665952"/>
    <lineage>
        <taxon>Bacteria</taxon>
        <taxon>Bacillati</taxon>
        <taxon>Bacillota</taxon>
        <taxon>Bacilli</taxon>
        <taxon>Bacillales</taxon>
        <taxon>Bacillaceae</taxon>
        <taxon>Bacillus</taxon>
    </lineage>
</organism>
<dbReference type="Proteomes" id="UP000011747">
    <property type="component" value="Unassembled WGS sequence"/>
</dbReference>
<name>G9QKJ7_9BACI</name>
<dbReference type="RefSeq" id="WP_003353853.1">
    <property type="nucleotide sequence ID" value="NZ_JH414751.1"/>
</dbReference>
<evidence type="ECO:0000256" key="1">
    <source>
        <dbReference type="SAM" id="Phobius"/>
    </source>
</evidence>
<keyword evidence="3" id="KW-1185">Reference proteome</keyword>
<dbReference type="PATRIC" id="fig|665952.3.peg.1538"/>
<gene>
    <name evidence="2" type="ORF">HMPREF1015_01686</name>
</gene>
<evidence type="ECO:0000313" key="3">
    <source>
        <dbReference type="Proteomes" id="UP000011747"/>
    </source>
</evidence>
<reference evidence="2 3" key="1">
    <citation type="submission" date="2011-09" db="EMBL/GenBank/DDBJ databases">
        <title>The Genome Sequence of Bacillus smithii 7_3_47FAA.</title>
        <authorList>
            <consortium name="The Broad Institute Genome Sequencing Platform"/>
            <person name="Earl A."/>
            <person name="Ward D."/>
            <person name="Feldgarden M."/>
            <person name="Gevers D."/>
            <person name="Daigneault M."/>
            <person name="Strauss J."/>
            <person name="Allen-Vercoe E."/>
            <person name="Young S.K."/>
            <person name="Zeng Q."/>
            <person name="Gargeya S."/>
            <person name="Fitzgerald M."/>
            <person name="Haas B."/>
            <person name="Abouelleil A."/>
            <person name="Alvarado L."/>
            <person name="Arachchi H.M."/>
            <person name="Berlin A."/>
            <person name="Brown A."/>
            <person name="Chapman S.B."/>
            <person name="Chen Z."/>
            <person name="Dunbar C."/>
            <person name="Freedman E."/>
            <person name="Gearin G."/>
            <person name="Goldberg J."/>
            <person name="Griggs A."/>
            <person name="Gujja S."/>
            <person name="Heiman D."/>
            <person name="Howarth C."/>
            <person name="Larson L."/>
            <person name="Lui A."/>
            <person name="MacDonald P.J.P."/>
            <person name="Montmayeur A."/>
            <person name="Murphy C."/>
            <person name="Neiman D."/>
            <person name="Pearson M."/>
            <person name="Priest M."/>
            <person name="Roberts A."/>
            <person name="Saif S."/>
            <person name="Shea T."/>
            <person name="Shenoy N."/>
            <person name="Sisk P."/>
            <person name="Stolte C."/>
            <person name="Sykes S."/>
            <person name="Wortman J."/>
            <person name="Nusbaum C."/>
            <person name="Birren B."/>
        </authorList>
    </citation>
    <scope>NUCLEOTIDE SEQUENCE [LARGE SCALE GENOMIC DNA]</scope>
    <source>
        <strain evidence="2 3">7_3_47FAA</strain>
    </source>
</reference>
<keyword evidence="1" id="KW-0472">Membrane</keyword>
<evidence type="ECO:0000313" key="2">
    <source>
        <dbReference type="EMBL" id="EHL78327.1"/>
    </source>
</evidence>
<evidence type="ECO:0008006" key="4">
    <source>
        <dbReference type="Google" id="ProtNLM"/>
    </source>
</evidence>
<comment type="caution">
    <text evidence="2">The sequence shown here is derived from an EMBL/GenBank/DDBJ whole genome shotgun (WGS) entry which is preliminary data.</text>
</comment>
<keyword evidence="1" id="KW-0812">Transmembrane</keyword>
<proteinExistence type="predicted"/>
<dbReference type="InterPro" id="IPR007263">
    <property type="entry name" value="DCC1-like"/>
</dbReference>
<dbReference type="AlphaFoldDB" id="G9QKJ7"/>
<protein>
    <recommendedName>
        <fullName evidence="4">Thiol-disulfide oxidoreductase DCC</fullName>
    </recommendedName>
</protein>
<accession>G9QKJ7</accession>
<sequence>MVLKDRWKIVVLYDGWCGLCAGVADKWSKLDWFSLIEFRSFRDHYQQEHIALDKLATEMHARLKNDFRYVKGFDAFWLMAKRTPSLWLFLPFFYILKASGLGEWAYKKIAKKRKIVPDSLCHGDVCERPSKGDA</sequence>
<dbReference type="EMBL" id="ACWF01000081">
    <property type="protein sequence ID" value="EHL78327.1"/>
    <property type="molecule type" value="Genomic_DNA"/>
</dbReference>
<keyword evidence="1" id="KW-1133">Transmembrane helix</keyword>
<dbReference type="Pfam" id="PF04134">
    <property type="entry name" value="DCC1-like"/>
    <property type="match status" value="1"/>
</dbReference>
<dbReference type="GO" id="GO:0015035">
    <property type="term" value="F:protein-disulfide reductase activity"/>
    <property type="evidence" value="ECO:0007669"/>
    <property type="project" value="InterPro"/>
</dbReference>
<dbReference type="HOGENOM" id="CLU_086500_5_0_9"/>
<feature type="transmembrane region" description="Helical" evidence="1">
    <location>
        <begin position="86"/>
        <end position="106"/>
    </location>
</feature>